<gene>
    <name evidence="1" type="ORF">CLV48_102362</name>
</gene>
<evidence type="ECO:0000313" key="2">
    <source>
        <dbReference type="Proteomes" id="UP000240708"/>
    </source>
</evidence>
<sequence length="310" mass="34054">MPLNFPEVWRARVETNLRATDEAPWLEGVDELDTTVLEVGSGSASEQNIIHIPTTDFEPDVLINNTTYPLALQAYTDDKVTIQLDKYQTKVITLSDDQVIGASYDRIDAATRTLIQAILKKKYAKAIHAIAPAANTALTPVVLTTGAIVGGAAAGRRIMRYEDLVTLKDKFDKMEVPMSGRRIVLSTDHFNDALLDRQRFGDSLVNYNAGTVAPVIAGFQIYGYVANPYYTGTNKKAWGAAPVAGDHQASVAYYVPNIARKTGMTKQYFKSSVIDPENQDNRYAIRHYFIAVPKRAKYIGAIASDEVSGG</sequence>
<dbReference type="AlphaFoldDB" id="A0A2P8EAR9"/>
<reference evidence="1 2" key="1">
    <citation type="submission" date="2018-03" db="EMBL/GenBank/DDBJ databases">
        <title>Genomic Encyclopedia of Archaeal and Bacterial Type Strains, Phase II (KMG-II): from individual species to whole genera.</title>
        <authorList>
            <person name="Goeker M."/>
        </authorList>
    </citation>
    <scope>NUCLEOTIDE SEQUENCE [LARGE SCALE GENOMIC DNA]</scope>
    <source>
        <strain evidence="1 2">DSM 28057</strain>
    </source>
</reference>
<proteinExistence type="predicted"/>
<dbReference type="OrthoDB" id="1228719at2"/>
<name>A0A2P8EAR9_9BACT</name>
<dbReference type="RefSeq" id="WP_106566465.1">
    <property type="nucleotide sequence ID" value="NZ_PYGF01000002.1"/>
</dbReference>
<comment type="caution">
    <text evidence="1">The sequence shown here is derived from an EMBL/GenBank/DDBJ whole genome shotgun (WGS) entry which is preliminary data.</text>
</comment>
<dbReference type="EMBL" id="PYGF01000002">
    <property type="protein sequence ID" value="PSL06545.1"/>
    <property type="molecule type" value="Genomic_DNA"/>
</dbReference>
<accession>A0A2P8EAR9</accession>
<dbReference type="Pfam" id="PF25209">
    <property type="entry name" value="Phage_capsid_4"/>
    <property type="match status" value="1"/>
</dbReference>
<evidence type="ECO:0000313" key="1">
    <source>
        <dbReference type="EMBL" id="PSL06545.1"/>
    </source>
</evidence>
<protein>
    <submittedName>
        <fullName evidence="1">Uncharacterized protein</fullName>
    </submittedName>
</protein>
<organism evidence="1 2">
    <name type="scientific">Cecembia rubra</name>
    <dbReference type="NCBI Taxonomy" id="1485585"/>
    <lineage>
        <taxon>Bacteria</taxon>
        <taxon>Pseudomonadati</taxon>
        <taxon>Bacteroidota</taxon>
        <taxon>Cytophagia</taxon>
        <taxon>Cytophagales</taxon>
        <taxon>Cyclobacteriaceae</taxon>
        <taxon>Cecembia</taxon>
    </lineage>
</organism>
<dbReference type="Proteomes" id="UP000240708">
    <property type="component" value="Unassembled WGS sequence"/>
</dbReference>
<keyword evidence="2" id="KW-1185">Reference proteome</keyword>